<protein>
    <submittedName>
        <fullName evidence="1">Co-chaperone</fullName>
    </submittedName>
</protein>
<comment type="caution">
    <text evidence="1">The sequence shown here is derived from an EMBL/GenBank/DDBJ whole genome shotgun (WGS) entry which is preliminary data.</text>
</comment>
<organism evidence="1 2">
    <name type="scientific">Spiromyces aspiralis</name>
    <dbReference type="NCBI Taxonomy" id="68401"/>
    <lineage>
        <taxon>Eukaryota</taxon>
        <taxon>Fungi</taxon>
        <taxon>Fungi incertae sedis</taxon>
        <taxon>Zoopagomycota</taxon>
        <taxon>Kickxellomycotina</taxon>
        <taxon>Kickxellomycetes</taxon>
        <taxon>Kickxellales</taxon>
        <taxon>Kickxellaceae</taxon>
        <taxon>Spiromyces</taxon>
    </lineage>
</organism>
<evidence type="ECO:0000313" key="1">
    <source>
        <dbReference type="EMBL" id="KAJ1675719.1"/>
    </source>
</evidence>
<accession>A0ACC1HGN3</accession>
<dbReference type="EMBL" id="JAMZIH010005194">
    <property type="protein sequence ID" value="KAJ1675719.1"/>
    <property type="molecule type" value="Genomic_DNA"/>
</dbReference>
<sequence length="153" mass="17141">MKKAKKTQSKSSTPKRPSTPVKTGGGISANGKVEQKPISFFKNGITNLADVAKPFKNPEYNSRKRPKPLKQIIATERVLEWPVDFPTYWNIDAPPSLQPQKKYCDITGLEAPYTDPKTNLRYHSAEVYATIKQLPPGAEQSYLALRNANVVLR</sequence>
<dbReference type="Proteomes" id="UP001145114">
    <property type="component" value="Unassembled WGS sequence"/>
</dbReference>
<gene>
    <name evidence="1" type="primary">AHA1_1</name>
    <name evidence="1" type="ORF">EV182_000716</name>
</gene>
<name>A0ACC1HGN3_9FUNG</name>
<proteinExistence type="predicted"/>
<reference evidence="1" key="1">
    <citation type="submission" date="2022-06" db="EMBL/GenBank/DDBJ databases">
        <title>Phylogenomic reconstructions and comparative analyses of Kickxellomycotina fungi.</title>
        <authorList>
            <person name="Reynolds N.K."/>
            <person name="Stajich J.E."/>
            <person name="Barry K."/>
            <person name="Grigoriev I.V."/>
            <person name="Crous P."/>
            <person name="Smith M.E."/>
        </authorList>
    </citation>
    <scope>NUCLEOTIDE SEQUENCE</scope>
    <source>
        <strain evidence="1">RSA 2271</strain>
    </source>
</reference>
<evidence type="ECO:0000313" key="2">
    <source>
        <dbReference type="Proteomes" id="UP001145114"/>
    </source>
</evidence>
<keyword evidence="2" id="KW-1185">Reference proteome</keyword>